<dbReference type="EMBL" id="CVRI01000020">
    <property type="protein sequence ID" value="CRK91092.1"/>
    <property type="molecule type" value="Genomic_DNA"/>
</dbReference>
<dbReference type="AlphaFoldDB" id="A0A1J1HUQ0"/>
<evidence type="ECO:0000313" key="2">
    <source>
        <dbReference type="Proteomes" id="UP000183832"/>
    </source>
</evidence>
<sequence>MAKVEGRLEILKDKVRISTLIIISNNRYGQRIFVRIRTQTEICIKLSKLLKKKNIVKKFPLVRIQPSESQSIHKLGMVTMYNDEAPNYNNFININTWHWCSMLMEQSTIARTLNGS</sequence>
<protein>
    <submittedName>
        <fullName evidence="1">CLUMA_CG004780, isoform A</fullName>
    </submittedName>
</protein>
<proteinExistence type="predicted"/>
<dbReference type="Proteomes" id="UP000183832">
    <property type="component" value="Unassembled WGS sequence"/>
</dbReference>
<keyword evidence="2" id="KW-1185">Reference proteome</keyword>
<organism evidence="1 2">
    <name type="scientific">Clunio marinus</name>
    <dbReference type="NCBI Taxonomy" id="568069"/>
    <lineage>
        <taxon>Eukaryota</taxon>
        <taxon>Metazoa</taxon>
        <taxon>Ecdysozoa</taxon>
        <taxon>Arthropoda</taxon>
        <taxon>Hexapoda</taxon>
        <taxon>Insecta</taxon>
        <taxon>Pterygota</taxon>
        <taxon>Neoptera</taxon>
        <taxon>Endopterygota</taxon>
        <taxon>Diptera</taxon>
        <taxon>Nematocera</taxon>
        <taxon>Chironomoidea</taxon>
        <taxon>Chironomidae</taxon>
        <taxon>Clunio</taxon>
    </lineage>
</organism>
<reference evidence="1 2" key="1">
    <citation type="submission" date="2015-04" db="EMBL/GenBank/DDBJ databases">
        <authorList>
            <person name="Syromyatnikov M.Y."/>
            <person name="Popov V.N."/>
        </authorList>
    </citation>
    <scope>NUCLEOTIDE SEQUENCE [LARGE SCALE GENOMIC DNA]</scope>
</reference>
<gene>
    <name evidence="1" type="ORF">CLUMA_CG004780</name>
</gene>
<accession>A0A1J1HUQ0</accession>
<evidence type="ECO:0000313" key="1">
    <source>
        <dbReference type="EMBL" id="CRK91092.1"/>
    </source>
</evidence>
<name>A0A1J1HUQ0_9DIPT</name>